<dbReference type="Proteomes" id="UP001443914">
    <property type="component" value="Unassembled WGS sequence"/>
</dbReference>
<gene>
    <name evidence="7" type="ORF">RND81_02G147700</name>
</gene>
<dbReference type="Pfam" id="PF16113">
    <property type="entry name" value="ECH_2"/>
    <property type="match status" value="1"/>
</dbReference>
<keyword evidence="3 5" id="KW-0378">Hydrolase</keyword>
<evidence type="ECO:0000313" key="7">
    <source>
        <dbReference type="EMBL" id="KAK9749751.1"/>
    </source>
</evidence>
<dbReference type="CDD" id="cd06558">
    <property type="entry name" value="crotonase-like"/>
    <property type="match status" value="1"/>
</dbReference>
<dbReference type="EMBL" id="JBDFQZ010000002">
    <property type="protein sequence ID" value="KAK9749751.1"/>
    <property type="molecule type" value="Genomic_DNA"/>
</dbReference>
<sequence>MASSAAIDELVKGTVHPNGVAVITLDRPKALNAMNLDMDIRYKSYLDQWEEDPRVKCVLVDSSSSRAFCAGGDVKQIAVNNNLSEVIKVFSAEYPLICKIAEYKKPYISLMDGITMGFGIGLSGHGRYRIVTEKTLLAMPENAIGLFPDVGFSYIAANSPGEGSVGAYLGMTGKRVSNPADALYIGLGTHYVPSGNLSSLKDTLLASTFSEEPNRDVAALISKYSAQPESEPQLKLLQPHIASTFQANKSVSQIVEELKKHQDSSDSTMAGWAKEALEGISKGAPFSLCLTHQYFAKVASGCRSNDAELSKLSGVVKLEYRIVLSEDMPKVRTNRVKYPEGWELIDPTLQELESKMREAQLDSHDGKRKCETLWPIFKIAHQKSRYIYDLYYRRNEISKELYEFCLDQGYADRNLIAKWKKPGYERLCCLRCIQPRDHNFGTTCVCRVPKHLREEKVVECVHCGCNGCASGD</sequence>
<dbReference type="Gene3D" id="3.90.226.10">
    <property type="entry name" value="2-enoyl-CoA Hydratase, Chain A, domain 1"/>
    <property type="match status" value="1"/>
</dbReference>
<reference evidence="7" key="1">
    <citation type="submission" date="2024-03" db="EMBL/GenBank/DDBJ databases">
        <title>WGS assembly of Saponaria officinalis var. Norfolk2.</title>
        <authorList>
            <person name="Jenkins J."/>
            <person name="Shu S."/>
            <person name="Grimwood J."/>
            <person name="Barry K."/>
            <person name="Goodstein D."/>
            <person name="Schmutz J."/>
            <person name="Leebens-Mack J."/>
            <person name="Osbourn A."/>
        </authorList>
    </citation>
    <scope>NUCLEOTIDE SEQUENCE [LARGE SCALE GENOMIC DNA]</scope>
    <source>
        <strain evidence="7">JIC</strain>
    </source>
</reference>
<dbReference type="InterPro" id="IPR018230">
    <property type="entry name" value="BUD31/G10-rel_CS"/>
</dbReference>
<dbReference type="Pfam" id="PF01125">
    <property type="entry name" value="BUD31"/>
    <property type="match status" value="1"/>
</dbReference>
<dbReference type="GO" id="GO:0003860">
    <property type="term" value="F:3-hydroxyisobutyryl-CoA hydrolase activity"/>
    <property type="evidence" value="ECO:0007669"/>
    <property type="project" value="UniProtKB-UniRule"/>
</dbReference>
<evidence type="ECO:0000256" key="2">
    <source>
        <dbReference type="ARBA" id="ARBA00005287"/>
    </source>
</evidence>
<evidence type="ECO:0000313" key="8">
    <source>
        <dbReference type="Proteomes" id="UP001443914"/>
    </source>
</evidence>
<dbReference type="AlphaFoldDB" id="A0AAW1MVB6"/>
<comment type="similarity">
    <text evidence="2">Belongs to the BUD31 (G10) family.</text>
</comment>
<feature type="domain" description="Enoyl-CoA hydratase/isomerase" evidence="6">
    <location>
        <begin position="21"/>
        <end position="322"/>
    </location>
</feature>
<dbReference type="PRINTS" id="PR00322">
    <property type="entry name" value="G10"/>
</dbReference>
<comment type="catalytic activity">
    <reaction evidence="5">
        <text>3-hydroxy-2-methylpropanoyl-CoA + H2O = 3-hydroxy-2-methylpropanoate + CoA + H(+)</text>
        <dbReference type="Rhea" id="RHEA:20888"/>
        <dbReference type="ChEBI" id="CHEBI:11805"/>
        <dbReference type="ChEBI" id="CHEBI:15377"/>
        <dbReference type="ChEBI" id="CHEBI:15378"/>
        <dbReference type="ChEBI" id="CHEBI:57287"/>
        <dbReference type="ChEBI" id="CHEBI:57340"/>
        <dbReference type="EC" id="3.1.2.4"/>
    </reaction>
</comment>
<comment type="caution">
    <text evidence="7">The sequence shown here is derived from an EMBL/GenBank/DDBJ whole genome shotgun (WGS) entry which is preliminary data.</text>
</comment>
<name>A0AAW1MVB6_SAPOF</name>
<dbReference type="InterPro" id="IPR045004">
    <property type="entry name" value="ECH_dom"/>
</dbReference>
<comment type="subcellular location">
    <subcellularLocation>
        <location evidence="1">Nucleus</location>
    </subcellularLocation>
</comment>
<comment type="similarity">
    <text evidence="5">Belongs to the enoyl-CoA hydratase/isomerase family.</text>
</comment>
<evidence type="ECO:0000256" key="5">
    <source>
        <dbReference type="RuleBase" id="RU369070"/>
    </source>
</evidence>
<accession>A0AAW1MVB6</accession>
<evidence type="ECO:0000259" key="6">
    <source>
        <dbReference type="Pfam" id="PF16113"/>
    </source>
</evidence>
<dbReference type="GO" id="GO:0005829">
    <property type="term" value="C:cytosol"/>
    <property type="evidence" value="ECO:0007669"/>
    <property type="project" value="TreeGrafter"/>
</dbReference>
<keyword evidence="4" id="KW-0539">Nucleus</keyword>
<dbReference type="SUPFAM" id="SSF52096">
    <property type="entry name" value="ClpP/crotonase"/>
    <property type="match status" value="1"/>
</dbReference>
<keyword evidence="8" id="KW-1185">Reference proteome</keyword>
<proteinExistence type="inferred from homology"/>
<organism evidence="7 8">
    <name type="scientific">Saponaria officinalis</name>
    <name type="common">Common soapwort</name>
    <name type="synonym">Lychnis saponaria</name>
    <dbReference type="NCBI Taxonomy" id="3572"/>
    <lineage>
        <taxon>Eukaryota</taxon>
        <taxon>Viridiplantae</taxon>
        <taxon>Streptophyta</taxon>
        <taxon>Embryophyta</taxon>
        <taxon>Tracheophyta</taxon>
        <taxon>Spermatophyta</taxon>
        <taxon>Magnoliopsida</taxon>
        <taxon>eudicotyledons</taxon>
        <taxon>Gunneridae</taxon>
        <taxon>Pentapetalae</taxon>
        <taxon>Caryophyllales</taxon>
        <taxon>Caryophyllaceae</taxon>
        <taxon>Caryophylleae</taxon>
        <taxon>Saponaria</taxon>
    </lineage>
</organism>
<protein>
    <recommendedName>
        <fullName evidence="5">3-hydroxyisobutyryl-CoA hydrolase</fullName>
        <shortName evidence="5">HIB-CoA hydrolase</shortName>
        <shortName evidence="5">HIBYL-CoA-H</shortName>
        <ecNumber evidence="5">3.1.2.4</ecNumber>
    </recommendedName>
    <alternativeName>
        <fullName evidence="5">3-hydroxyisobutyryl-coenzyme A hydrolase</fullName>
    </alternativeName>
</protein>
<comment type="function">
    <text evidence="5">Hydrolyzes 3-hydroxyisobutyryl-CoA (HIBYL-CoA), a saline catabolite. Has high activity toward isobutyryl-CoA. Could be an isobutyryl-CoA dehydrogenase that functions in valine catabolism.</text>
</comment>
<dbReference type="PANTHER" id="PTHR43176">
    <property type="entry name" value="3-HYDROXYISOBUTYRYL-COA HYDROLASE-RELATED"/>
    <property type="match status" value="1"/>
</dbReference>
<dbReference type="GO" id="GO:0005634">
    <property type="term" value="C:nucleus"/>
    <property type="evidence" value="ECO:0007669"/>
    <property type="project" value="UniProtKB-SubCell"/>
</dbReference>
<dbReference type="GO" id="GO:0006574">
    <property type="term" value="P:L-valine catabolic process"/>
    <property type="evidence" value="ECO:0007669"/>
    <property type="project" value="UniProtKB-UniRule"/>
</dbReference>
<evidence type="ECO:0000256" key="4">
    <source>
        <dbReference type="ARBA" id="ARBA00023242"/>
    </source>
</evidence>
<evidence type="ECO:0000256" key="3">
    <source>
        <dbReference type="ARBA" id="ARBA00022801"/>
    </source>
</evidence>
<dbReference type="PANTHER" id="PTHR43176:SF5">
    <property type="entry name" value="3-HYDROXYISOBUTYRYL-COA HYDROLASE-LIKE PROTEIN 4, MITOCHONDRIAL"/>
    <property type="match status" value="1"/>
</dbReference>
<dbReference type="EC" id="3.1.2.4" evidence="5"/>
<dbReference type="InterPro" id="IPR029045">
    <property type="entry name" value="ClpP/crotonase-like_dom_sf"/>
</dbReference>
<dbReference type="InterPro" id="IPR032259">
    <property type="entry name" value="HIBYL-CoA-H"/>
</dbReference>
<comment type="pathway">
    <text evidence="5">Amino-acid degradation; L-valine degradation.</text>
</comment>
<dbReference type="PROSITE" id="PS00997">
    <property type="entry name" value="G10_1"/>
    <property type="match status" value="1"/>
</dbReference>
<dbReference type="InterPro" id="IPR001748">
    <property type="entry name" value="BUD31"/>
</dbReference>
<evidence type="ECO:0000256" key="1">
    <source>
        <dbReference type="ARBA" id="ARBA00004123"/>
    </source>
</evidence>